<comment type="caution">
    <text evidence="1">The sequence shown here is derived from an EMBL/GenBank/DDBJ whole genome shotgun (WGS) entry which is preliminary data.</text>
</comment>
<name>A0A812Y9T6_SYMPI</name>
<protein>
    <submittedName>
        <fullName evidence="1">Uncharacterized protein</fullName>
    </submittedName>
</protein>
<dbReference type="EMBL" id="CAJNIZ010047349">
    <property type="protein sequence ID" value="CAE7766544.1"/>
    <property type="molecule type" value="Genomic_DNA"/>
</dbReference>
<sequence length="68" mass="7722">HLYDGAPLDELRELCGHLKKDMGSCDVPTLLLADLSFPEKAVEAQLKWEHNIQHIHFAPIPYPTNICK</sequence>
<keyword evidence="2" id="KW-1185">Reference proteome</keyword>
<dbReference type="Proteomes" id="UP000649617">
    <property type="component" value="Unassembled WGS sequence"/>
</dbReference>
<organism evidence="1 2">
    <name type="scientific">Symbiodinium pilosum</name>
    <name type="common">Dinoflagellate</name>
    <dbReference type="NCBI Taxonomy" id="2952"/>
    <lineage>
        <taxon>Eukaryota</taxon>
        <taxon>Sar</taxon>
        <taxon>Alveolata</taxon>
        <taxon>Dinophyceae</taxon>
        <taxon>Suessiales</taxon>
        <taxon>Symbiodiniaceae</taxon>
        <taxon>Symbiodinium</taxon>
    </lineage>
</organism>
<evidence type="ECO:0000313" key="2">
    <source>
        <dbReference type="Proteomes" id="UP000649617"/>
    </source>
</evidence>
<dbReference type="OrthoDB" id="414976at2759"/>
<reference evidence="1" key="1">
    <citation type="submission" date="2021-02" db="EMBL/GenBank/DDBJ databases">
        <authorList>
            <person name="Dougan E. K."/>
            <person name="Rhodes N."/>
            <person name="Thang M."/>
            <person name="Chan C."/>
        </authorList>
    </citation>
    <scope>NUCLEOTIDE SEQUENCE</scope>
</reference>
<feature type="non-terminal residue" evidence="1">
    <location>
        <position position="1"/>
    </location>
</feature>
<evidence type="ECO:0000313" key="1">
    <source>
        <dbReference type="EMBL" id="CAE7766544.1"/>
    </source>
</evidence>
<gene>
    <name evidence="1" type="ORF">SPIL2461_LOCUS22490</name>
</gene>
<accession>A0A812Y9T6</accession>
<feature type="non-terminal residue" evidence="1">
    <location>
        <position position="68"/>
    </location>
</feature>
<proteinExistence type="predicted"/>
<dbReference type="AlphaFoldDB" id="A0A812Y9T6"/>